<feature type="compositionally biased region" description="Basic and acidic residues" evidence="6">
    <location>
        <begin position="1"/>
        <end position="10"/>
    </location>
</feature>
<dbReference type="SUPFAM" id="SSF69322">
    <property type="entry name" value="Tricorn protease domain 2"/>
    <property type="match status" value="1"/>
</dbReference>
<reference evidence="7" key="1">
    <citation type="submission" date="2016-05" db="EMBL/GenBank/DDBJ databases">
        <authorList>
            <person name="Lavstsen T."/>
            <person name="Jespersen J.S."/>
        </authorList>
    </citation>
    <scope>NUCLEOTIDE SEQUENCE</scope>
    <source>
        <tissue evidence="7">Brain</tissue>
    </source>
</reference>
<feature type="compositionally biased region" description="Basic and acidic residues" evidence="6">
    <location>
        <begin position="39"/>
        <end position="49"/>
    </location>
</feature>
<feature type="compositionally biased region" description="Polar residues" evidence="6">
    <location>
        <begin position="11"/>
        <end position="28"/>
    </location>
</feature>
<dbReference type="SUPFAM" id="SSF47473">
    <property type="entry name" value="EF-hand"/>
    <property type="match status" value="1"/>
</dbReference>
<evidence type="ECO:0000256" key="1">
    <source>
        <dbReference type="ARBA" id="ARBA00004138"/>
    </source>
</evidence>
<organism evidence="7">
    <name type="scientific">Nothobranchius furzeri</name>
    <name type="common">Turquoise killifish</name>
    <dbReference type="NCBI Taxonomy" id="105023"/>
    <lineage>
        <taxon>Eukaryota</taxon>
        <taxon>Metazoa</taxon>
        <taxon>Chordata</taxon>
        <taxon>Craniata</taxon>
        <taxon>Vertebrata</taxon>
        <taxon>Euteleostomi</taxon>
        <taxon>Actinopterygii</taxon>
        <taxon>Neopterygii</taxon>
        <taxon>Teleostei</taxon>
        <taxon>Neoteleostei</taxon>
        <taxon>Acanthomorphata</taxon>
        <taxon>Ovalentaria</taxon>
        <taxon>Atherinomorphae</taxon>
        <taxon>Cyprinodontiformes</taxon>
        <taxon>Nothobranchiidae</taxon>
        <taxon>Nothobranchius</taxon>
    </lineage>
</organism>
<dbReference type="EMBL" id="HADY01022287">
    <property type="protein sequence ID" value="SBP60772.1"/>
    <property type="molecule type" value="Transcribed_RNA"/>
</dbReference>
<evidence type="ECO:0000256" key="2">
    <source>
        <dbReference type="ARBA" id="ARBA00022574"/>
    </source>
</evidence>
<dbReference type="GO" id="GO:0036126">
    <property type="term" value="C:sperm flagellum"/>
    <property type="evidence" value="ECO:0007669"/>
    <property type="project" value="TreeGrafter"/>
</dbReference>
<dbReference type="AlphaFoldDB" id="A0A1A8B005"/>
<evidence type="ECO:0000256" key="4">
    <source>
        <dbReference type="ARBA" id="ARBA00023273"/>
    </source>
</evidence>
<accession>A0A1A8B005</accession>
<feature type="region of interest" description="Disordered" evidence="6">
    <location>
        <begin position="1"/>
        <end position="60"/>
    </location>
</feature>
<comment type="subcellular location">
    <subcellularLocation>
        <location evidence="1">Cell projection</location>
        <location evidence="1">Cilium</location>
    </subcellularLocation>
</comment>
<evidence type="ECO:0000256" key="5">
    <source>
        <dbReference type="ARBA" id="ARBA00040994"/>
    </source>
</evidence>
<proteinExistence type="predicted"/>
<evidence type="ECO:0000313" key="7">
    <source>
        <dbReference type="EMBL" id="SBP60772.1"/>
    </source>
</evidence>
<sequence length="984" mass="109700">MSESEAKEQDPATSTDLQQAAGKTQESQPSEDEGNPVKSTDEVGVRKAEPNPNKLKMTGRSQVYTSTKETLFLNNRTHPSTHGLSPVWIFGKNPALPVFNVQDHDQLVFLSAAANVGVLYNHTSNSQHILRGHSQSISCMCVSEDRRWIATGDNGSKGWVIIWDSYSGIPVQTFFDCFVGGLTALAFSSDTKHLATVSGEEVQCVHIWDWSKKAAKLLSWTELHPKYGLQDYISFKPNDSMQLLSSSKDHMVFYSMTKGSLRYFALNLKKLVGSVVFTQPFPLSPKRVPLAEVSLSRSVFHCTKSQVLMAIGGILVMMDVSEDLVERQNLPSSKIKKINHQQDPITALTMVDGCGVIGNVKGQIKFFDVNFKFLRWFVDLSLDPIVFISFSNECADEFVEDLSLEGKPFILRNFTVLTISSKVVHVNAQRDFSQTLLHEAGEPLYAVACHPSQPTVVMGNQLGILQMWDYNKKVPIGDKVFMTEKGIHCVTFDPKGLYLAVGFGSGVVIILNSHTLQSDPEEIFHYTTDSIHLITFSADSQYLAAADTGNAVTVFRLQRLEGSLSRWTYLGRYGSHYKPIKDLLFGVHLDSNQPRLLSLGMDRKLVEYDLKNSSVNELLILNSEQIEQSATPLCMTWYPPLTTEHFLLVASDQYKMKLFNSTTKMCRQTVLGPVFGSPVKKMVVLPKLDEPEVKSHHLAYITEDELGLQILPLDGNPHKSTAFIGHPTGAAALACSYDGCFVCTAGGSDCTVILWEINLKVLEATAALGGKDMEPFYNLLEGGADGRVYKEIENYFYYCQIIDQGHSSKRQPSTKIPLSQVPFLMRALGYFLSEKEINDMQNEIKFSKYAETRKYVNEIGIEDFVKLYINHRPVVASSSRELLQAFNVLGKTGSTGQPVLQRSDLMTLLKGQGEHMTEKEVSECLTTLLSLDEEEEEETEGAHCADSENLLECVIPDELSMKTLTQILGFPFLEEMSTRSSLPE</sequence>
<name>A0A1A8B005_NOTFU</name>
<dbReference type="InterPro" id="IPR050630">
    <property type="entry name" value="WD_repeat_EMAP"/>
</dbReference>
<keyword evidence="3" id="KW-0677">Repeat</keyword>
<keyword evidence="2" id="KW-0853">WD repeat</keyword>
<gene>
    <name evidence="7" type="primary">WDR66</name>
</gene>
<dbReference type="Pfam" id="PF00400">
    <property type="entry name" value="WD40"/>
    <property type="match status" value="2"/>
</dbReference>
<dbReference type="SUPFAM" id="SSF50998">
    <property type="entry name" value="Quinoprotein alcohol dehydrogenase-like"/>
    <property type="match status" value="1"/>
</dbReference>
<reference evidence="7" key="2">
    <citation type="submission" date="2016-06" db="EMBL/GenBank/DDBJ databases">
        <title>The genome of a short-lived fish provides insights into sex chromosome evolution and the genetic control of aging.</title>
        <authorList>
            <person name="Reichwald K."/>
            <person name="Felder M."/>
            <person name="Petzold A."/>
            <person name="Koch P."/>
            <person name="Groth M."/>
            <person name="Platzer M."/>
        </authorList>
    </citation>
    <scope>NUCLEOTIDE SEQUENCE</scope>
    <source>
        <tissue evidence="7">Brain</tissue>
    </source>
</reference>
<dbReference type="PANTHER" id="PTHR13720">
    <property type="entry name" value="WD-40 REPEAT PROTEIN"/>
    <property type="match status" value="1"/>
</dbReference>
<keyword evidence="4" id="KW-0966">Cell projection</keyword>
<dbReference type="Gene3D" id="2.130.10.10">
    <property type="entry name" value="YVTN repeat-like/Quinoprotein amine dehydrogenase"/>
    <property type="match status" value="2"/>
</dbReference>
<protein>
    <recommendedName>
        <fullName evidence="5">Cilia- and flagella-associated protein 251</fullName>
    </recommendedName>
</protein>
<dbReference type="Gene3D" id="1.10.238.10">
    <property type="entry name" value="EF-hand"/>
    <property type="match status" value="1"/>
</dbReference>
<dbReference type="InterPro" id="IPR011047">
    <property type="entry name" value="Quinoprotein_ADH-like_sf"/>
</dbReference>
<evidence type="ECO:0000256" key="3">
    <source>
        <dbReference type="ARBA" id="ARBA00022737"/>
    </source>
</evidence>
<dbReference type="PANTHER" id="PTHR13720:SF13">
    <property type="entry name" value="CILIA- AND FLAGELLA-ASSOCIATED PROTEIN 251"/>
    <property type="match status" value="1"/>
</dbReference>
<dbReference type="SMART" id="SM00320">
    <property type="entry name" value="WD40"/>
    <property type="match status" value="7"/>
</dbReference>
<dbReference type="InterPro" id="IPR001680">
    <property type="entry name" value="WD40_rpt"/>
</dbReference>
<dbReference type="InterPro" id="IPR015943">
    <property type="entry name" value="WD40/YVTN_repeat-like_dom_sf"/>
</dbReference>
<dbReference type="InterPro" id="IPR011992">
    <property type="entry name" value="EF-hand-dom_pair"/>
</dbReference>
<evidence type="ECO:0000256" key="6">
    <source>
        <dbReference type="SAM" id="MobiDB-lite"/>
    </source>
</evidence>